<sequence>MKLNHQLLQINRNFLICFIASATLSAIAAQLLSDYDNYLNTTITIIIGYIVYFGIFSSLFYWDNIDRYRGMKSNLIKKELFALISSFGLGEIVYLGIRWPTLFYFLEIGIEPYIASIISEVIATAFYMVSVTIFLRKTRTF</sequence>
<keyword evidence="1" id="KW-0472">Membrane</keyword>
<proteinExistence type="predicted"/>
<name>A0A0D5C384_9ARCH</name>
<protein>
    <submittedName>
        <fullName evidence="2">Uncharacterized protein</fullName>
    </submittedName>
</protein>
<reference evidence="3" key="1">
    <citation type="submission" date="2015-03" db="EMBL/GenBank/DDBJ databases">
        <title>Characterization of two novel Thaumarchaeota isolated from the Northern Adriatic Sea.</title>
        <authorList>
            <person name="Bayer B."/>
            <person name="Vojvoda J."/>
            <person name="Offre P."/>
            <person name="Srivastava A."/>
            <person name="Elisabeth N."/>
            <person name="Garcia J.A.L."/>
            <person name="Schleper C."/>
            <person name="Herndl G.J."/>
        </authorList>
    </citation>
    <scope>NUCLEOTIDE SEQUENCE [LARGE SCALE GENOMIC DNA]</scope>
    <source>
        <strain evidence="3">NF5</strain>
    </source>
</reference>
<keyword evidence="1" id="KW-1133">Transmembrane helix</keyword>
<gene>
    <name evidence="2" type="ORF">NADRNF5_1598</name>
</gene>
<dbReference type="STRING" id="1580092.NADRNF5_1598"/>
<keyword evidence="1" id="KW-0812">Transmembrane</keyword>
<dbReference type="HOGENOM" id="CLU_1763789_0_0_2"/>
<feature type="transmembrane region" description="Helical" evidence="1">
    <location>
        <begin position="80"/>
        <end position="101"/>
    </location>
</feature>
<accession>A0A0D5C384</accession>
<feature type="transmembrane region" description="Helical" evidence="1">
    <location>
        <begin position="113"/>
        <end position="135"/>
    </location>
</feature>
<dbReference type="AlphaFoldDB" id="A0A0D5C384"/>
<evidence type="ECO:0000313" key="3">
    <source>
        <dbReference type="Proteomes" id="UP000032408"/>
    </source>
</evidence>
<keyword evidence="3" id="KW-1185">Reference proteome</keyword>
<organism evidence="2 3">
    <name type="scientific">Nitrosopumilus adriaticus</name>
    <dbReference type="NCBI Taxonomy" id="1580092"/>
    <lineage>
        <taxon>Archaea</taxon>
        <taxon>Nitrososphaerota</taxon>
        <taxon>Nitrososphaeria</taxon>
        <taxon>Nitrosopumilales</taxon>
        <taxon>Nitrosopumilaceae</taxon>
        <taxon>Nitrosopumilus</taxon>
    </lineage>
</organism>
<dbReference type="OrthoDB" id="4912at2157"/>
<dbReference type="GeneID" id="24820772"/>
<reference evidence="2 3" key="2">
    <citation type="journal article" date="2016" name="ISME J.">
        <title>Physiological and genomic characterization of two novel marine thaumarchaeal strains indicates niche differentiation.</title>
        <authorList>
            <person name="Bayer B."/>
            <person name="Vojvoda J."/>
            <person name="Offre P."/>
            <person name="Alves R.J."/>
            <person name="Elisabeth N.H."/>
            <person name="Garcia J.A."/>
            <person name="Volland J.M."/>
            <person name="Srivastava A."/>
            <person name="Schleper C."/>
            <person name="Herndl G.J."/>
        </authorList>
    </citation>
    <scope>NUCLEOTIDE SEQUENCE [LARGE SCALE GENOMIC DNA]</scope>
    <source>
        <strain evidence="2 3">NF5</strain>
    </source>
</reference>
<dbReference type="Proteomes" id="UP000032408">
    <property type="component" value="Chromosome"/>
</dbReference>
<evidence type="ECO:0000256" key="1">
    <source>
        <dbReference type="SAM" id="Phobius"/>
    </source>
</evidence>
<feature type="transmembrane region" description="Helical" evidence="1">
    <location>
        <begin position="38"/>
        <end position="60"/>
    </location>
</feature>
<dbReference type="KEGG" id="nin:NADRNF5_1598"/>
<evidence type="ECO:0000313" key="2">
    <source>
        <dbReference type="EMBL" id="AJW71279.1"/>
    </source>
</evidence>
<dbReference type="RefSeq" id="WP_048116897.1">
    <property type="nucleotide sequence ID" value="NZ_CP011070.1"/>
</dbReference>
<dbReference type="EMBL" id="CP011070">
    <property type="protein sequence ID" value="AJW71279.1"/>
    <property type="molecule type" value="Genomic_DNA"/>
</dbReference>